<organism evidence="1 2">
    <name type="scientific">Kitasatospora cathayae</name>
    <dbReference type="NCBI Taxonomy" id="3004092"/>
    <lineage>
        <taxon>Bacteria</taxon>
        <taxon>Bacillati</taxon>
        <taxon>Actinomycetota</taxon>
        <taxon>Actinomycetes</taxon>
        <taxon>Kitasatosporales</taxon>
        <taxon>Streptomycetaceae</taxon>
        <taxon>Kitasatospora</taxon>
    </lineage>
</organism>
<evidence type="ECO:0000313" key="1">
    <source>
        <dbReference type="EMBL" id="WBP86137.1"/>
    </source>
</evidence>
<gene>
    <name evidence="1" type="ORF">O1G21_09985</name>
</gene>
<sequence length="234" mass="24203">MPGEHRPTFAALMARLAIGDDIASAGPARGHLVAWGRYVPEAVRALVPLVTDLAERDRWKGAAQVLIGVALADAPHPLGGCAPGSVLADALTALIGVVRAGEPALPGHDQPALRRIAALVGSMWCQNGDAAAFRATQRAVAALLLAEPVLVPEATRRLVTALDPDAPDLGERLAELSGLVAEDGLAPGLFAVALATAGAPLGWPAAWQELLHALRRDPRPDVRDAALAVYTEPA</sequence>
<accession>A0ABY7Q125</accession>
<protein>
    <recommendedName>
        <fullName evidence="3">PBS lyase</fullName>
    </recommendedName>
</protein>
<dbReference type="RefSeq" id="WP_270142596.1">
    <property type="nucleotide sequence ID" value="NZ_CP115450.1"/>
</dbReference>
<reference evidence="2" key="1">
    <citation type="submission" date="2022-12" db="EMBL/GenBank/DDBJ databases">
        <authorList>
            <person name="Mo P."/>
        </authorList>
    </citation>
    <scope>NUCLEOTIDE SEQUENCE [LARGE SCALE GENOMIC DNA]</scope>
    <source>
        <strain evidence="2">HUAS 3-15</strain>
    </source>
</reference>
<proteinExistence type="predicted"/>
<keyword evidence="2" id="KW-1185">Reference proteome</keyword>
<evidence type="ECO:0008006" key="3">
    <source>
        <dbReference type="Google" id="ProtNLM"/>
    </source>
</evidence>
<name>A0ABY7Q125_9ACTN</name>
<evidence type="ECO:0000313" key="2">
    <source>
        <dbReference type="Proteomes" id="UP001212821"/>
    </source>
</evidence>
<dbReference type="Proteomes" id="UP001212821">
    <property type="component" value="Chromosome"/>
</dbReference>
<dbReference type="EMBL" id="CP115450">
    <property type="protein sequence ID" value="WBP86137.1"/>
    <property type="molecule type" value="Genomic_DNA"/>
</dbReference>